<protein>
    <submittedName>
        <fullName evidence="1">Uncharacterized protein</fullName>
    </submittedName>
</protein>
<dbReference type="Proteomes" id="UP000263957">
    <property type="component" value="Unassembled WGS sequence"/>
</dbReference>
<gene>
    <name evidence="1" type="ORF">DD728_11275</name>
</gene>
<name>A0A356W701_9PROT</name>
<organism evidence="1 2">
    <name type="scientific">Hyphomonas atlantica</name>
    <dbReference type="NCBI Taxonomy" id="1280948"/>
    <lineage>
        <taxon>Bacteria</taxon>
        <taxon>Pseudomonadati</taxon>
        <taxon>Pseudomonadota</taxon>
        <taxon>Alphaproteobacteria</taxon>
        <taxon>Hyphomonadales</taxon>
        <taxon>Hyphomonadaceae</taxon>
        <taxon>Hyphomonas</taxon>
    </lineage>
</organism>
<evidence type="ECO:0000313" key="1">
    <source>
        <dbReference type="EMBL" id="HBQ49440.1"/>
    </source>
</evidence>
<sequence length="68" mass="7754">MPMFEFEIYNSAVVDALKAGGSHRVFKDEWADTHFIEFSGTDENDARRRAERRYPASQGFVIAGVKEV</sequence>
<dbReference type="EMBL" id="DOGS01000225">
    <property type="protein sequence ID" value="HBQ49440.1"/>
    <property type="molecule type" value="Genomic_DNA"/>
</dbReference>
<dbReference type="AlphaFoldDB" id="A0A356W701"/>
<accession>A0A356W701</accession>
<comment type="caution">
    <text evidence="1">The sequence shown here is derived from an EMBL/GenBank/DDBJ whole genome shotgun (WGS) entry which is preliminary data.</text>
</comment>
<proteinExistence type="predicted"/>
<evidence type="ECO:0000313" key="2">
    <source>
        <dbReference type="Proteomes" id="UP000263957"/>
    </source>
</evidence>
<reference evidence="1 2" key="1">
    <citation type="journal article" date="2018" name="Nat. Biotechnol.">
        <title>A standardized bacterial taxonomy based on genome phylogeny substantially revises the tree of life.</title>
        <authorList>
            <person name="Parks D.H."/>
            <person name="Chuvochina M."/>
            <person name="Waite D.W."/>
            <person name="Rinke C."/>
            <person name="Skarshewski A."/>
            <person name="Chaumeil P.A."/>
            <person name="Hugenholtz P."/>
        </authorList>
    </citation>
    <scope>NUCLEOTIDE SEQUENCE [LARGE SCALE GENOMIC DNA]</scope>
    <source>
        <strain evidence="1">UBA10378</strain>
    </source>
</reference>